<dbReference type="NCBIfam" id="NF012211">
    <property type="entry name" value="tand_rpt_95"/>
    <property type="match status" value="4"/>
</dbReference>
<dbReference type="InterPro" id="IPR022409">
    <property type="entry name" value="PKD/Chitinase_dom"/>
</dbReference>
<feature type="domain" description="VWFA" evidence="4">
    <location>
        <begin position="1345"/>
        <end position="1527"/>
    </location>
</feature>
<dbReference type="SUPFAM" id="SSF53300">
    <property type="entry name" value="vWA-like"/>
    <property type="match status" value="1"/>
</dbReference>
<dbReference type="SUPFAM" id="SSF49299">
    <property type="entry name" value="PKD domain"/>
    <property type="match status" value="1"/>
</dbReference>
<organism evidence="5 6">
    <name type="scientific">Haloferula helveola</name>
    <dbReference type="NCBI Taxonomy" id="490095"/>
    <lineage>
        <taxon>Bacteria</taxon>
        <taxon>Pseudomonadati</taxon>
        <taxon>Verrucomicrobiota</taxon>
        <taxon>Verrucomicrobiia</taxon>
        <taxon>Verrucomicrobiales</taxon>
        <taxon>Verrucomicrobiaceae</taxon>
        <taxon>Haloferula</taxon>
    </lineage>
</organism>
<dbReference type="InterPro" id="IPR013320">
    <property type="entry name" value="ConA-like_dom_sf"/>
</dbReference>
<dbReference type="PROSITE" id="PS50093">
    <property type="entry name" value="PKD"/>
    <property type="match status" value="1"/>
</dbReference>
<feature type="region of interest" description="Disordered" evidence="1">
    <location>
        <begin position="426"/>
        <end position="446"/>
    </location>
</feature>
<dbReference type="SMART" id="SM00089">
    <property type="entry name" value="PKD"/>
    <property type="match status" value="6"/>
</dbReference>
<name>A0ABN6HA11_9BACT</name>
<feature type="domain" description="PKD" evidence="3">
    <location>
        <begin position="2479"/>
        <end position="2561"/>
    </location>
</feature>
<feature type="chain" id="PRO_5045783458" description="VWFA domain-containing protein" evidence="2">
    <location>
        <begin position="20"/>
        <end position="4462"/>
    </location>
</feature>
<dbReference type="Gene3D" id="2.60.40.3440">
    <property type="match status" value="4"/>
</dbReference>
<evidence type="ECO:0000256" key="1">
    <source>
        <dbReference type="SAM" id="MobiDB-lite"/>
    </source>
</evidence>
<feature type="region of interest" description="Disordered" evidence="1">
    <location>
        <begin position="41"/>
        <end position="66"/>
    </location>
</feature>
<dbReference type="InterPro" id="IPR000601">
    <property type="entry name" value="PKD_dom"/>
</dbReference>
<dbReference type="Gene3D" id="3.40.50.410">
    <property type="entry name" value="von Willebrand factor, type A domain"/>
    <property type="match status" value="1"/>
</dbReference>
<keyword evidence="6" id="KW-1185">Reference proteome</keyword>
<dbReference type="InterPro" id="IPR031325">
    <property type="entry name" value="RHS_repeat"/>
</dbReference>
<accession>A0ABN6HA11</accession>
<dbReference type="PROSITE" id="PS50234">
    <property type="entry name" value="VWFA"/>
    <property type="match status" value="1"/>
</dbReference>
<evidence type="ECO:0000259" key="3">
    <source>
        <dbReference type="PROSITE" id="PS50093"/>
    </source>
</evidence>
<evidence type="ECO:0000313" key="5">
    <source>
        <dbReference type="EMBL" id="BCX50344.1"/>
    </source>
</evidence>
<evidence type="ECO:0000256" key="2">
    <source>
        <dbReference type="SAM" id="SignalP"/>
    </source>
</evidence>
<sequence length="4462" mass="475744">MKRLPLTLFVALCPWILNASETPKVQATALHLNHSSIEGSVELSEPNDAHLNGDSSISETLAMPGSPRVVVGDDALIEEQRTGSGTAQPDKHKVTLNSTSAIGTLLTRIVPSETPVATPPASAEGKGSLVLKRPEDVPNSFSEVSRIGLHARYGPLILPTGVYDRIDLAPESVLQLGEAGSAEPQLYQIGALSTSKGCRIEVLGPIELRLKHSLTLHGTLGSTDHPEWFLVTISDGSLILSPKSTLHGAAVVPSGNTTLNGGSLLKGTVSTGRLTLNDSSRIIAASTEANLPPVAIDSEIETNRDEPVGITLNATDPESRPLTFFLLEPPSHGALSALSEGQIQNGLTTYTPEPGFAGEDSFRFKVSDGVHESESATVRLTVRQTNRPPIASDITIEINQGTAESPILLTAVDPDDDELTFTVVTPPAHGTLSGTPPALSYTHTGDRTTTPYLDSLTYIATDPDGYESPIATVQISLLPVNRPPAVAPYAESGREDQPHAIDLAASDPDGDSLTFDLLLSDELPGKLVHPDGSPFGTFAEQPVISDGPDFVFVPDLDFHGTVEFSVTVSDGALASESTVVAIEITPVNDPPSALPLTIETPEDTSVEVPLAAIDVDGDALSFTITSDPTHGTLTGTPPNLTYLPAPDYSGPDRFTFAASDGQLPSLETAVDLVVLPINDPPSTADQIIGTEEDTPAAVALSAADPDGDALQFRILAPPLHGTLSGDPPELTYTPELDYHGPDIFTWQASDGTTDSDVATVSIEVTPVNDPPRVSAKRVSATDGEAKMIALDAADPDGEELELTIFREPELGTVEIDGDGVIYRSDDGASGVDRFSVVATDGTLESLPAEIVVVIASRPRITILSPADGAEFGSGDEIPIRVAATDVDGEIAVIVAEIDGSPVATGSGSPLEAALSELEAGTHSLVIKAVDDSGLERISNPIQFTVIAENTGPVVSAGSDRVVTSGAPGPNLILNPGNESALVDGAIAGWTQAGDGQWGQGSAVSRLLPSSTAPAYPDAPEGNAFFHVISNLDGELWQDVDLSESRSDIKEGSARIHFEALVRSYQRTTYLDRTYTGRDSDWFPTGELDEPSVILEFWNDDTGSLLQTLPIQRLPAHDHWQQLSGSAIVPPDTTRVRVRLLATRLDLSTADPQEKNDAMFDAVSLRLSSPGSDFLHGTVVDDGLPEPRSLTINWRQLAGPVAAIEDSSAAATPVRLVEPGPYRFELTASDGTLSASDTVEVELLAGSGNEMPRVDCGPDIATEFSSLPLALSPTVTDDSPDFQIEWRQLSGPGKASFTDPRSVATAISFPGPGSYLFELGAFDEEWTATDQIAIEVSAPQVRAPLDLVIVTDHSPSMWGLKAETDPSTPIYKARFAAARLIDSLDPATDRVAIRRFHAGFHDLTADFAAARDQITQQRGELGTFGTFQPSNIDLGIQGALDHLDSHPRSEPADRAIVVFNDGAGPYADGAARAARDSGVRVIVVSFANGIDPIDTENMRIQASVPADFLAAESIDDTTALFATLQRTLLLGVNRPPIVNAGPPIWLPRATDTTILRGSYTDDSYPAGTSPSILWEVVSGPPGVSISNPNSLTPRMAFESDGEYRLRLSVDDGAAVATDHVTIRVAQPCDFPAPTGLTAWWPFDGNLRDAGGSLDLTRYGYWESPTFTEAVTGQAVSLDDVGDVLAANETGELGFNSDAGFSIECRIRPRSNAPSYLFGLVNPDTGSPVKSLTWGHPNLNANGLIHFGSNLRLNTTVLPLDAWHHVVMTHNRLTHETWAYINGEGKRISTSPIAADFPVDHQLVVGGLIPTYTGLNTIVTADPARRFDGEIDDLAFYSRVLESSEVIALRDEPGGKCPPLHNSPPVVDAGAAISISDVSGAGRLEGFATDDAGQPLVEWVQVAGPGTAVFSDRQSLRPAVSFDQPGIYTLQLNASDGFTSVADTTQVHLGFPNSATAPDGLVAWMPGNQHPNDLVQDRAGIWSGNEAYSPVKVADGFQFGGSVSWVRFLPPINAPPLSQEGYTIETWMEIPEASDGLYSSPILSFQNTAGARVQRLDLTRAYRSTGWTPALAWTLSNNTGTGALATTLVGIPLNRPFHLALVFDPTTSSLRQYIDGSLNFTQGVSGSYHHHFDSEFYIGGYPGDARVFPGKIDELSFYDRALTPTEVAEVFTAVEAGKDPSPAATDSRLNAGSDLTLYRGDSHGFSPTLDPSAFPSGNPDYRWKLLSGPEEVFFSDAASSDTIATFGTPGRYTLGLTVSDGSLTLSDTVRVDVIEPVIEAPVVTIPDSLSIQLPESRIEIQPDVTDDGLPSGNLSARWLQLSGPAPVGLISLGTFGVSVNFQHPGDYALVFEVADGLHTVTREVAIQVLPAPLPNQAPEVEAGADLVEADATFWLNGSATDDGKPGTTPIAYQWRQISGPSPASLLTPLSVSTSASVTAPGTYRFQLVASDGELYALDEVTVTVPGDAPGLPNLPPTVSLPRTATAQLPAATLSFNPVISDDDRTDSPLSYSWTTVDGPAPAAFSTADQASTGVTFPAAGLYRIGFRVSDGEFAANAIVTVDVLPPGNTAPLISMGPGGTVRPYDSASLTATAVDDGLPAGELSYLWRQVSGPELADISDPASADSPVILGAGGAYVFELAVSDGDRTVRDTVTWYALGAPSTRIVFPTPGSEVTDRSLIDLQARASIEGGRITSLHFEKEGSSIGNATRLSSSNDWILRLPPLPAGFHTITAVAHSADGQTAASAPVTFEIVDFDEQALTLEIESPSDGDTVTGHVEIRGTAYSSRLESWRLELAPIVPSGAIAPREMIASGSAPVVDALLGTLDPSLSLNGAYQLILSGTTTAGSFSEYSVPILIDGNLKIGHFALDFEDLSIPMSGLPLTVTRTYDSRSPQLGDFGPAWGVGLRSIRIRKAGLLGEGWEQDQVISGILPIYAVNTTTRKRVIVTFPDGRTETFEPFFRASNPASTTQLNVQKFVEISEGTLEFRPVGNSVGTLEIDGASDVIWNGPIPGRGTVIDLSFQPADPTRFRYTDRDGTSYVIDESSGLLELSEPNGNTLTINPGGLSHSNGEHILFTRDPLGRIREITDPAGNAIRYGYDDDGMLSSVTDRTGNTTTFLYENPRFPHYLTTVIDPRGIHAIRSEYDADGRLIAQTDGAGNRTEFEHHLDDNREVIRDRLGHTTVHEYDERGNVVRTTNALGQTTHYTYDSRDNEISVTTPLGHTTTRSYDASDNLISETDPLGNTQRFSYDEAGRPTTFADGLGQGSSLSYGVGGNVTSMTDAGGATVQFETDASGNLGGIVDAFGTTTRHTHDARGNRLSTTNRDSEGNLLRSAESTYNANGNRVSETIHTGSQSFTTRFEFDESDRATRTIHPDNSSIEIVYNSIGKIAKRIDAGGRETVMTYDSRGHLARTDLPDGSSTTSAFDVEGRKTAETNAAGVTTYTLYDPLDRVTTVILPDDTMPPTVLSEIADIASAAELQDNPRITTDYDADGRVIATTDPRGNTTRFEYDAAGRRTATIDPLGNRFEATYDAANRQVSSTDALGRTTRYEYDASGRLTGTIFPDGTSSLTTYDALGRRTASIDQEGNTTTYEYGALNHLVAATDAEGGRTEYDYDARGLQRIQRDALGRETYYDYDALGRRTGRTLPLGQRESLEYDPLGRLVRHTDFNGYTTAYEYDPLNDRLIATRADPSHPSLALPHAPAGFEFEHDTLGRPTAATIRNAAGAVLHTDHWSYDSRSRTISHASTNGTLFYAWDAADNLSAVQSDTPDGYDLSYAYDAANRMSDVWHGQEGIDPTAQHGATYSYTPNGNLAGVGYANQVTHAYAYDLLNRLTGVEVERQPLGSGGSATPLQGFAYTLNRTGHRTRIDETGAATVNPASNGDTRTVHHLYDRLNRLTTETITPATAEPVQLGIIGGSVTYSYDSVGNRKTRTVANAGGLGASRTLSEVLPNQTHLYDGNDRLTHHSYDSNGNTTSSPADDYASIEDGVPPGSALEDVYSFTNRLIRRTRADGVVIDLTYNANGDRVGKWVERNGINEGSHRYLIDRLNPTGYSQIAEERNDTGELVTVYDIGLDVLAFHTNPASNPQSAELERQWITYDGLGSVRALTNDAGEITESYTYEAYGQLIGLLRLDGTSGLFVAADPSSTPHSPLLFTGEQWDADLGMYFLRARYLNPATGRLHTQDTYEGRNGEPLSLHKYAYAHGNPVSNTDPSGNITLTEQAAVLGRITGQAGLGLSLVNLSLAGLGAPEWITVRVDGLSRMLFGASAMFTAVAISPAHPIAATALFTWGLDEMYAGWVQLVTGVRQRSNFAHLLAALGVPYPDVVAGAAPAIALLPKLLAVGTRLLTRSIQKLISAQSAKLTQRIANDTIYWSGPEGLRTAMQRAAETGRKLVKLSPKAKAELEAGDPRRAIAESRASARSAEGDVEAYVDGHIRDGFAAELEELLSRMTDGKVDLIEIVF</sequence>
<dbReference type="SMART" id="SM00327">
    <property type="entry name" value="VWA"/>
    <property type="match status" value="1"/>
</dbReference>
<dbReference type="Pfam" id="PF17957">
    <property type="entry name" value="Big_7"/>
    <property type="match status" value="2"/>
</dbReference>
<dbReference type="InterPro" id="IPR036465">
    <property type="entry name" value="vWFA_dom_sf"/>
</dbReference>
<dbReference type="NCBIfam" id="TIGR01643">
    <property type="entry name" value="YD_repeat_2x"/>
    <property type="match status" value="12"/>
</dbReference>
<dbReference type="Pfam" id="PF05593">
    <property type="entry name" value="RHS_repeat"/>
    <property type="match status" value="8"/>
</dbReference>
<protein>
    <recommendedName>
        <fullName evidence="7">VWFA domain-containing protein</fullName>
    </recommendedName>
</protein>
<dbReference type="InterPro" id="IPR013783">
    <property type="entry name" value="Ig-like_fold"/>
</dbReference>
<dbReference type="InterPro" id="IPR050708">
    <property type="entry name" value="T6SS_VgrG/RHS"/>
</dbReference>
<dbReference type="InterPro" id="IPR002035">
    <property type="entry name" value="VWF_A"/>
</dbReference>
<dbReference type="PANTHER" id="PTHR32305">
    <property type="match status" value="1"/>
</dbReference>
<dbReference type="SUPFAM" id="SSF49899">
    <property type="entry name" value="Concanavalin A-like lectins/glucanases"/>
    <property type="match status" value="2"/>
</dbReference>
<dbReference type="Gene3D" id="2.60.40.10">
    <property type="entry name" value="Immunoglobulins"/>
    <property type="match status" value="10"/>
</dbReference>
<evidence type="ECO:0000259" key="4">
    <source>
        <dbReference type="PROSITE" id="PS50234"/>
    </source>
</evidence>
<evidence type="ECO:0000313" key="6">
    <source>
        <dbReference type="Proteomes" id="UP001374893"/>
    </source>
</evidence>
<dbReference type="InterPro" id="IPR006530">
    <property type="entry name" value="YD"/>
</dbReference>
<dbReference type="InterPro" id="IPR022385">
    <property type="entry name" value="Rhs_assc_core"/>
</dbReference>
<dbReference type="PANTHER" id="PTHR32305:SF15">
    <property type="entry name" value="PROTEIN RHSA-RELATED"/>
    <property type="match status" value="1"/>
</dbReference>
<keyword evidence="2" id="KW-0732">Signal</keyword>
<dbReference type="Gene3D" id="2.180.10.10">
    <property type="entry name" value="RHS repeat-associated core"/>
    <property type="match status" value="4"/>
</dbReference>
<reference evidence="5 6" key="1">
    <citation type="submission" date="2021-06" db="EMBL/GenBank/DDBJ databases">
        <title>Complete genome of Haloferula helveola possessing various polysaccharide degrading enzymes.</title>
        <authorList>
            <person name="Takami H."/>
            <person name="Huang C."/>
            <person name="Hamasaki K."/>
        </authorList>
    </citation>
    <scope>NUCLEOTIDE SEQUENCE [LARGE SCALE GENOMIC DNA]</scope>
    <source>
        <strain evidence="5 6">CN-1</strain>
    </source>
</reference>
<gene>
    <name evidence="5" type="ORF">HAHE_42520</name>
</gene>
<dbReference type="RefSeq" id="WP_338687349.1">
    <property type="nucleotide sequence ID" value="NZ_AP024702.1"/>
</dbReference>
<dbReference type="EMBL" id="AP024702">
    <property type="protein sequence ID" value="BCX50344.1"/>
    <property type="molecule type" value="Genomic_DNA"/>
</dbReference>
<dbReference type="Pfam" id="PF13385">
    <property type="entry name" value="Laminin_G_3"/>
    <property type="match status" value="2"/>
</dbReference>
<feature type="signal peptide" evidence="2">
    <location>
        <begin position="1"/>
        <end position="19"/>
    </location>
</feature>
<dbReference type="InterPro" id="IPR035986">
    <property type="entry name" value="PKD_dom_sf"/>
</dbReference>
<dbReference type="NCBIfam" id="TIGR03696">
    <property type="entry name" value="Rhs_assc_core"/>
    <property type="match status" value="1"/>
</dbReference>
<dbReference type="Proteomes" id="UP001374893">
    <property type="component" value="Chromosome"/>
</dbReference>
<dbReference type="Pfam" id="PF22352">
    <property type="entry name" value="K319L-like_PKD"/>
    <property type="match status" value="4"/>
</dbReference>
<evidence type="ECO:0008006" key="7">
    <source>
        <dbReference type="Google" id="ProtNLM"/>
    </source>
</evidence>
<dbReference type="Gene3D" id="2.60.120.200">
    <property type="match status" value="2"/>
</dbReference>
<dbReference type="Pfam" id="PF17963">
    <property type="entry name" value="Big_9"/>
    <property type="match status" value="6"/>
</dbReference>
<proteinExistence type="predicted"/>